<sequence length="344" mass="36629">MSSAAERAEARRKAILAKRGDRLAKLTTTARGDEGVYLSDDVSSRSKVFLGEESIDMPTPPRVSVSPYPTPTPSKSAATSPPTAPSPPSVKPETLFGDVDDSVWSPELQEHFRKALLNANPMHSNASGRVPSGASASGRGHSPGPQVGSNLGGGQGDIDPLAEMMASLGGGAQGSPGSDMFSLLQQMRQGAQPAASPESENLKRDKAIKGIVQLVSAWLLLAYFVFFLEPSAYRARVGTLDVGRWTRWAILGENRNMLELLQTFIVQPQPAFFWAFAALETVLHFDTLRNIFSSSPGKSHLGALGPISKVLGVFNVIMLFLNDLGSIVFALGLVVLLAGYATPK</sequence>
<dbReference type="GO" id="GO:0006890">
    <property type="term" value="P:retrograde vesicle-mediated transport, Golgi to endoplasmic reticulum"/>
    <property type="evidence" value="ECO:0007669"/>
    <property type="project" value="TreeGrafter"/>
</dbReference>
<dbReference type="Proteomes" id="UP000559027">
    <property type="component" value="Unassembled WGS sequence"/>
</dbReference>
<feature type="transmembrane region" description="Helical" evidence="5">
    <location>
        <begin position="327"/>
        <end position="343"/>
    </location>
</feature>
<keyword evidence="7" id="KW-1185">Reference proteome</keyword>
<gene>
    <name evidence="6" type="ORF">D9756_004327</name>
</gene>
<evidence type="ECO:0008006" key="8">
    <source>
        <dbReference type="Google" id="ProtNLM"/>
    </source>
</evidence>
<comment type="caution">
    <text evidence="6">The sequence shown here is derived from an EMBL/GenBank/DDBJ whole genome shotgun (WGS) entry which is preliminary data.</text>
</comment>
<feature type="region of interest" description="Disordered" evidence="4">
    <location>
        <begin position="49"/>
        <end position="98"/>
    </location>
</feature>
<feature type="compositionally biased region" description="Low complexity" evidence="4">
    <location>
        <begin position="62"/>
        <end position="81"/>
    </location>
</feature>
<evidence type="ECO:0000256" key="1">
    <source>
        <dbReference type="ARBA" id="ARBA00022692"/>
    </source>
</evidence>
<keyword evidence="1 5" id="KW-0812">Transmembrane</keyword>
<protein>
    <recommendedName>
        <fullName evidence="8">Golgi to ER traffic protein 2</fullName>
    </recommendedName>
</protein>
<evidence type="ECO:0000256" key="5">
    <source>
        <dbReference type="SAM" id="Phobius"/>
    </source>
</evidence>
<dbReference type="OrthoDB" id="5393181at2759"/>
<dbReference type="EMBL" id="JAACJO010000007">
    <property type="protein sequence ID" value="KAF5356220.1"/>
    <property type="molecule type" value="Genomic_DNA"/>
</dbReference>
<dbReference type="AlphaFoldDB" id="A0A8H5D9W8"/>
<proteinExistence type="predicted"/>
<feature type="transmembrane region" description="Helical" evidence="5">
    <location>
        <begin position="211"/>
        <end position="228"/>
    </location>
</feature>
<keyword evidence="3 5" id="KW-0472">Membrane</keyword>
<dbReference type="PANTHER" id="PTHR28263:SF1">
    <property type="entry name" value="GOLGI TO ER TRAFFIC PROTEIN 2"/>
    <property type="match status" value="1"/>
</dbReference>
<keyword evidence="2 5" id="KW-1133">Transmembrane helix</keyword>
<organism evidence="6 7">
    <name type="scientific">Leucocoprinus leucothites</name>
    <dbReference type="NCBI Taxonomy" id="201217"/>
    <lineage>
        <taxon>Eukaryota</taxon>
        <taxon>Fungi</taxon>
        <taxon>Dikarya</taxon>
        <taxon>Basidiomycota</taxon>
        <taxon>Agaricomycotina</taxon>
        <taxon>Agaricomycetes</taxon>
        <taxon>Agaricomycetidae</taxon>
        <taxon>Agaricales</taxon>
        <taxon>Agaricineae</taxon>
        <taxon>Agaricaceae</taxon>
        <taxon>Leucocoprinus</taxon>
    </lineage>
</organism>
<evidence type="ECO:0000256" key="4">
    <source>
        <dbReference type="SAM" id="MobiDB-lite"/>
    </source>
</evidence>
<accession>A0A8H5D9W8</accession>
<evidence type="ECO:0000313" key="6">
    <source>
        <dbReference type="EMBL" id="KAF5356220.1"/>
    </source>
</evidence>
<name>A0A8H5D9W8_9AGAR</name>
<evidence type="ECO:0000256" key="3">
    <source>
        <dbReference type="ARBA" id="ARBA00023136"/>
    </source>
</evidence>
<reference evidence="6 7" key="1">
    <citation type="journal article" date="2020" name="ISME J.">
        <title>Uncovering the hidden diversity of litter-decomposition mechanisms in mushroom-forming fungi.</title>
        <authorList>
            <person name="Floudas D."/>
            <person name="Bentzer J."/>
            <person name="Ahren D."/>
            <person name="Johansson T."/>
            <person name="Persson P."/>
            <person name="Tunlid A."/>
        </authorList>
    </citation>
    <scope>NUCLEOTIDE SEQUENCE [LARGE SCALE GENOMIC DNA]</scope>
    <source>
        <strain evidence="6 7">CBS 146.42</strain>
    </source>
</reference>
<evidence type="ECO:0000256" key="2">
    <source>
        <dbReference type="ARBA" id="ARBA00022989"/>
    </source>
</evidence>
<dbReference type="PANTHER" id="PTHR28263">
    <property type="entry name" value="GOLGI TO ER TRAFFIC PROTEIN 2"/>
    <property type="match status" value="1"/>
</dbReference>
<feature type="region of interest" description="Disordered" evidence="4">
    <location>
        <begin position="122"/>
        <end position="161"/>
    </location>
</feature>
<evidence type="ECO:0000313" key="7">
    <source>
        <dbReference type="Proteomes" id="UP000559027"/>
    </source>
</evidence>
<dbReference type="InterPro" id="IPR028143">
    <property type="entry name" value="Get2/sif1"/>
</dbReference>